<organism evidence="2">
    <name type="scientific">Tanacetum cinerariifolium</name>
    <name type="common">Dalmatian daisy</name>
    <name type="synonym">Chrysanthemum cinerariifolium</name>
    <dbReference type="NCBI Taxonomy" id="118510"/>
    <lineage>
        <taxon>Eukaryota</taxon>
        <taxon>Viridiplantae</taxon>
        <taxon>Streptophyta</taxon>
        <taxon>Embryophyta</taxon>
        <taxon>Tracheophyta</taxon>
        <taxon>Spermatophyta</taxon>
        <taxon>Magnoliopsida</taxon>
        <taxon>eudicotyledons</taxon>
        <taxon>Gunneridae</taxon>
        <taxon>Pentapetalae</taxon>
        <taxon>asterids</taxon>
        <taxon>campanulids</taxon>
        <taxon>Asterales</taxon>
        <taxon>Asteraceae</taxon>
        <taxon>Asteroideae</taxon>
        <taxon>Anthemideae</taxon>
        <taxon>Anthemidinae</taxon>
        <taxon>Tanacetum</taxon>
    </lineage>
</organism>
<feature type="non-terminal residue" evidence="2">
    <location>
        <position position="1"/>
    </location>
</feature>
<evidence type="ECO:0000313" key="2">
    <source>
        <dbReference type="EMBL" id="GFC74718.1"/>
    </source>
</evidence>
<name>A0A699QQV6_TANCI</name>
<sequence>SPKDTRRNVAAEPQRRNVPVDTSTSNAWFRSMMAWETMTGVFKQKRNQPTMPSWHSPLQVLPVLTMRPSAPIIKDWVSDLEDDSEVEIP</sequence>
<comment type="caution">
    <text evidence="2">The sequence shown here is derived from an EMBL/GenBank/DDBJ whole genome shotgun (WGS) entry which is preliminary data.</text>
</comment>
<reference evidence="2" key="1">
    <citation type="journal article" date="2019" name="Sci. Rep.">
        <title>Draft genome of Tanacetum cinerariifolium, the natural source of mosquito coil.</title>
        <authorList>
            <person name="Yamashiro T."/>
            <person name="Shiraishi A."/>
            <person name="Satake H."/>
            <person name="Nakayama K."/>
        </authorList>
    </citation>
    <scope>NUCLEOTIDE SEQUENCE</scope>
</reference>
<dbReference type="EMBL" id="BKCJ011048605">
    <property type="protein sequence ID" value="GFC74718.1"/>
    <property type="molecule type" value="Genomic_DNA"/>
</dbReference>
<evidence type="ECO:0000256" key="1">
    <source>
        <dbReference type="SAM" id="MobiDB-lite"/>
    </source>
</evidence>
<protein>
    <submittedName>
        <fullName evidence="2">Uncharacterized protein</fullName>
    </submittedName>
</protein>
<gene>
    <name evidence="2" type="ORF">Tci_846688</name>
</gene>
<feature type="compositionally biased region" description="Basic and acidic residues" evidence="1">
    <location>
        <begin position="1"/>
        <end position="15"/>
    </location>
</feature>
<accession>A0A699QQV6</accession>
<feature type="region of interest" description="Disordered" evidence="1">
    <location>
        <begin position="1"/>
        <end position="22"/>
    </location>
</feature>
<dbReference type="AlphaFoldDB" id="A0A699QQV6"/>
<proteinExistence type="predicted"/>